<evidence type="ECO:0000313" key="8">
    <source>
        <dbReference type="Proteomes" id="UP001500822"/>
    </source>
</evidence>
<accession>A0ABP8YTR8</accession>
<sequence length="205" mass="20915">MGRMKLTSIVPVPVSGSTSAAARPARRPAAVVITSVVALLVGFFGVGLAAAGPAAAHSGVISSSPASGAELDRSPGEVSVTFNEELRAEYATLLVIGPDGHFWQQGDPVVSGRTVSVPVNALGPVGEYKVNFRVTSADGHPVQGQQTFTLTVAGDGQPGALADAEELAVTDEGSGFPVWAIVLIVVVVLLVIAGAVVLVLRRREE</sequence>
<feature type="domain" description="CopC" evidence="6">
    <location>
        <begin position="57"/>
        <end position="150"/>
    </location>
</feature>
<dbReference type="EMBL" id="BAABIE010000001">
    <property type="protein sequence ID" value="GAA4738326.1"/>
    <property type="molecule type" value="Genomic_DNA"/>
</dbReference>
<keyword evidence="8" id="KW-1185">Reference proteome</keyword>
<evidence type="ECO:0000259" key="6">
    <source>
        <dbReference type="Pfam" id="PF04234"/>
    </source>
</evidence>
<dbReference type="SUPFAM" id="SSF81296">
    <property type="entry name" value="E set domains"/>
    <property type="match status" value="1"/>
</dbReference>
<comment type="subcellular location">
    <subcellularLocation>
        <location evidence="1">Cell envelope</location>
    </subcellularLocation>
</comment>
<dbReference type="InterPro" id="IPR014755">
    <property type="entry name" value="Cu-Rt/internalin_Ig-like"/>
</dbReference>
<evidence type="ECO:0000256" key="4">
    <source>
        <dbReference type="ARBA" id="ARBA00023008"/>
    </source>
</evidence>
<keyword evidence="5" id="KW-0472">Membrane</keyword>
<keyword evidence="2" id="KW-0479">Metal-binding</keyword>
<dbReference type="InterPro" id="IPR032694">
    <property type="entry name" value="CopC/D"/>
</dbReference>
<dbReference type="Gene3D" id="2.60.40.1220">
    <property type="match status" value="1"/>
</dbReference>
<evidence type="ECO:0000313" key="7">
    <source>
        <dbReference type="EMBL" id="GAA4738326.1"/>
    </source>
</evidence>
<keyword evidence="4" id="KW-0186">Copper</keyword>
<evidence type="ECO:0000256" key="3">
    <source>
        <dbReference type="ARBA" id="ARBA00022729"/>
    </source>
</evidence>
<organism evidence="7 8">
    <name type="scientific">Gordonia alkaliphila</name>
    <dbReference type="NCBI Taxonomy" id="1053547"/>
    <lineage>
        <taxon>Bacteria</taxon>
        <taxon>Bacillati</taxon>
        <taxon>Actinomycetota</taxon>
        <taxon>Actinomycetes</taxon>
        <taxon>Mycobacteriales</taxon>
        <taxon>Gordoniaceae</taxon>
        <taxon>Gordonia</taxon>
    </lineage>
</organism>
<name>A0ABP8YTR8_9ACTN</name>
<comment type="caution">
    <text evidence="7">The sequence shown here is derived from an EMBL/GenBank/DDBJ whole genome shotgun (WGS) entry which is preliminary data.</text>
</comment>
<dbReference type="PANTHER" id="PTHR34820:SF4">
    <property type="entry name" value="INNER MEMBRANE PROTEIN YEBZ"/>
    <property type="match status" value="1"/>
</dbReference>
<evidence type="ECO:0000256" key="5">
    <source>
        <dbReference type="SAM" id="Phobius"/>
    </source>
</evidence>
<dbReference type="Pfam" id="PF04234">
    <property type="entry name" value="CopC"/>
    <property type="match status" value="1"/>
</dbReference>
<dbReference type="InterPro" id="IPR014756">
    <property type="entry name" value="Ig_E-set"/>
</dbReference>
<feature type="transmembrane region" description="Helical" evidence="5">
    <location>
        <begin position="176"/>
        <end position="200"/>
    </location>
</feature>
<reference evidence="8" key="1">
    <citation type="journal article" date="2019" name="Int. J. Syst. Evol. Microbiol.">
        <title>The Global Catalogue of Microorganisms (GCM) 10K type strain sequencing project: providing services to taxonomists for standard genome sequencing and annotation.</title>
        <authorList>
            <consortium name="The Broad Institute Genomics Platform"/>
            <consortium name="The Broad Institute Genome Sequencing Center for Infectious Disease"/>
            <person name="Wu L."/>
            <person name="Ma J."/>
        </authorList>
    </citation>
    <scope>NUCLEOTIDE SEQUENCE [LARGE SCALE GENOMIC DNA]</scope>
    <source>
        <strain evidence="8">JCM 18077</strain>
    </source>
</reference>
<dbReference type="InterPro" id="IPR007348">
    <property type="entry name" value="CopC_dom"/>
</dbReference>
<dbReference type="PANTHER" id="PTHR34820">
    <property type="entry name" value="INNER MEMBRANE PROTEIN YEBZ"/>
    <property type="match status" value="1"/>
</dbReference>
<dbReference type="Proteomes" id="UP001500822">
    <property type="component" value="Unassembled WGS sequence"/>
</dbReference>
<protein>
    <recommendedName>
        <fullName evidence="6">CopC domain-containing protein</fullName>
    </recommendedName>
</protein>
<keyword evidence="3" id="KW-0732">Signal</keyword>
<keyword evidence="5" id="KW-0812">Transmembrane</keyword>
<gene>
    <name evidence="7" type="ORF">GCM10023217_02190</name>
</gene>
<proteinExistence type="predicted"/>
<evidence type="ECO:0000256" key="1">
    <source>
        <dbReference type="ARBA" id="ARBA00004196"/>
    </source>
</evidence>
<evidence type="ECO:0000256" key="2">
    <source>
        <dbReference type="ARBA" id="ARBA00022723"/>
    </source>
</evidence>
<keyword evidence="5" id="KW-1133">Transmembrane helix</keyword>
<feature type="transmembrane region" description="Helical" evidence="5">
    <location>
        <begin position="29"/>
        <end position="51"/>
    </location>
</feature>